<dbReference type="Proteomes" id="UP001141253">
    <property type="component" value="Chromosome 12"/>
</dbReference>
<evidence type="ECO:0000313" key="2">
    <source>
        <dbReference type="Proteomes" id="UP001141253"/>
    </source>
</evidence>
<organism evidence="1 2">
    <name type="scientific">Salix suchowensis</name>
    <dbReference type="NCBI Taxonomy" id="1278906"/>
    <lineage>
        <taxon>Eukaryota</taxon>
        <taxon>Viridiplantae</taxon>
        <taxon>Streptophyta</taxon>
        <taxon>Embryophyta</taxon>
        <taxon>Tracheophyta</taxon>
        <taxon>Spermatophyta</taxon>
        <taxon>Magnoliopsida</taxon>
        <taxon>eudicotyledons</taxon>
        <taxon>Gunneridae</taxon>
        <taxon>Pentapetalae</taxon>
        <taxon>rosids</taxon>
        <taxon>fabids</taxon>
        <taxon>Malpighiales</taxon>
        <taxon>Salicaceae</taxon>
        <taxon>Saliceae</taxon>
        <taxon>Salix</taxon>
    </lineage>
</organism>
<reference evidence="1" key="1">
    <citation type="submission" date="2022-10" db="EMBL/GenBank/DDBJ databases">
        <authorList>
            <person name="Hyden B.L."/>
            <person name="Feng K."/>
            <person name="Yates T."/>
            <person name="Jawdy S."/>
            <person name="Smart L.B."/>
            <person name="Muchero W."/>
        </authorList>
    </citation>
    <scope>NUCLEOTIDE SEQUENCE</scope>
    <source>
        <tissue evidence="1">Shoot tip</tissue>
    </source>
</reference>
<keyword evidence="2" id="KW-1185">Reference proteome</keyword>
<proteinExistence type="predicted"/>
<protein>
    <submittedName>
        <fullName evidence="1">Uncharacterized protein</fullName>
    </submittedName>
</protein>
<reference evidence="1" key="2">
    <citation type="journal article" date="2023" name="Int. J. Mol. Sci.">
        <title>De Novo Assembly and Annotation of 11 Diverse Shrub Willow (Salix) Genomes Reveals Novel Gene Organization in Sex-Linked Regions.</title>
        <authorList>
            <person name="Hyden B."/>
            <person name="Feng K."/>
            <person name="Yates T.B."/>
            <person name="Jawdy S."/>
            <person name="Cereghino C."/>
            <person name="Smart L.B."/>
            <person name="Muchero W."/>
        </authorList>
    </citation>
    <scope>NUCLEOTIDE SEQUENCE</scope>
    <source>
        <tissue evidence="1">Shoot tip</tissue>
    </source>
</reference>
<accession>A0ABQ9B8H5</accession>
<name>A0ABQ9B8H5_9ROSI</name>
<sequence length="89" mass="9837">MNSAYHKSGSSLDPSAMILIPSKPVGRLVQIFMEIIILDSSLIGQPMHTKLLDAITCCVLDLSKQTTRLPLELRYLQDHLTMADSLILA</sequence>
<dbReference type="EMBL" id="JAPFFI010000010">
    <property type="protein sequence ID" value="KAJ6375478.1"/>
    <property type="molecule type" value="Genomic_DNA"/>
</dbReference>
<evidence type="ECO:0000313" key="1">
    <source>
        <dbReference type="EMBL" id="KAJ6375478.1"/>
    </source>
</evidence>
<comment type="caution">
    <text evidence="1">The sequence shown here is derived from an EMBL/GenBank/DDBJ whole genome shotgun (WGS) entry which is preliminary data.</text>
</comment>
<gene>
    <name evidence="1" type="ORF">OIU77_000461</name>
</gene>